<dbReference type="Pfam" id="PF00808">
    <property type="entry name" value="CBFD_NFYB_HMF"/>
    <property type="match status" value="1"/>
</dbReference>
<organism evidence="5">
    <name type="scientific">Graphocephala atropunctata</name>
    <dbReference type="NCBI Taxonomy" id="36148"/>
    <lineage>
        <taxon>Eukaryota</taxon>
        <taxon>Metazoa</taxon>
        <taxon>Ecdysozoa</taxon>
        <taxon>Arthropoda</taxon>
        <taxon>Hexapoda</taxon>
        <taxon>Insecta</taxon>
        <taxon>Pterygota</taxon>
        <taxon>Neoptera</taxon>
        <taxon>Paraneoptera</taxon>
        <taxon>Hemiptera</taxon>
        <taxon>Auchenorrhyncha</taxon>
        <taxon>Membracoidea</taxon>
        <taxon>Cicadellidae</taxon>
        <taxon>Cicadellinae</taxon>
        <taxon>Cicadellini</taxon>
        <taxon>Graphocephala</taxon>
    </lineage>
</organism>
<feature type="domain" description="Transcription factor CBF/NF-Y/archaeal histone" evidence="4">
    <location>
        <begin position="62"/>
        <end position="124"/>
    </location>
</feature>
<accession>A0A1B6LBA2</accession>
<feature type="compositionally biased region" description="Acidic residues" evidence="3">
    <location>
        <begin position="18"/>
        <end position="27"/>
    </location>
</feature>
<dbReference type="EMBL" id="GEBQ01018487">
    <property type="protein sequence ID" value="JAT21490.1"/>
    <property type="molecule type" value="Transcribed_RNA"/>
</dbReference>
<dbReference type="CDD" id="cd22929">
    <property type="entry name" value="HFD_POLE4-like"/>
    <property type="match status" value="1"/>
</dbReference>
<dbReference type="GO" id="GO:0006261">
    <property type="term" value="P:DNA-templated DNA replication"/>
    <property type="evidence" value="ECO:0007669"/>
    <property type="project" value="TreeGrafter"/>
</dbReference>
<feature type="region of interest" description="Disordered" evidence="3">
    <location>
        <begin position="1"/>
        <end position="27"/>
    </location>
</feature>
<gene>
    <name evidence="7" type="ORF">g.6485</name>
    <name evidence="5" type="ORF">g.6486</name>
    <name evidence="6" type="ORF">g.6487</name>
</gene>
<dbReference type="AlphaFoldDB" id="A0A1B6LBA2"/>
<dbReference type="EMBL" id="GEBQ01018985">
    <property type="protein sequence ID" value="JAT20992.1"/>
    <property type="molecule type" value="Transcribed_RNA"/>
</dbReference>
<evidence type="ECO:0000313" key="5">
    <source>
        <dbReference type="EMBL" id="JAT20992.1"/>
    </source>
</evidence>
<evidence type="ECO:0000259" key="4">
    <source>
        <dbReference type="Pfam" id="PF00808"/>
    </source>
</evidence>
<comment type="subcellular location">
    <subcellularLocation>
        <location evidence="1">Nucleus</location>
    </subcellularLocation>
</comment>
<name>A0A1B6LBA2_9HEMI</name>
<evidence type="ECO:0000313" key="7">
    <source>
        <dbReference type="EMBL" id="JAT33376.1"/>
    </source>
</evidence>
<evidence type="ECO:0000256" key="3">
    <source>
        <dbReference type="SAM" id="MobiDB-lite"/>
    </source>
</evidence>
<dbReference type="GO" id="GO:0008622">
    <property type="term" value="C:epsilon DNA polymerase complex"/>
    <property type="evidence" value="ECO:0007669"/>
    <property type="project" value="TreeGrafter"/>
</dbReference>
<dbReference type="EMBL" id="GEBQ01006601">
    <property type="protein sequence ID" value="JAT33376.1"/>
    <property type="molecule type" value="Transcribed_RNA"/>
</dbReference>
<evidence type="ECO:0000256" key="2">
    <source>
        <dbReference type="ARBA" id="ARBA00023242"/>
    </source>
</evidence>
<protein>
    <recommendedName>
        <fullName evidence="4">Transcription factor CBF/NF-Y/archaeal histone domain-containing protein</fullName>
    </recommendedName>
</protein>
<dbReference type="Gene3D" id="1.10.20.10">
    <property type="entry name" value="Histone, subunit A"/>
    <property type="match status" value="1"/>
</dbReference>
<dbReference type="InterPro" id="IPR003958">
    <property type="entry name" value="CBFA_NFYB_domain"/>
</dbReference>
<keyword evidence="2" id="KW-0539">Nucleus</keyword>
<dbReference type="InterPro" id="IPR009072">
    <property type="entry name" value="Histone-fold"/>
</dbReference>
<sequence length="139" mass="15650">MESVSEQTVSPTPKLPEFNDDTVVETESTEYPEEAIINEISEVETVDHTEPSSEESASKAIHLPLSRIKTIMKLDPQVMPTKESVFLITKATELFIQKLAEHANMVTIANKRKMVSKTDVESAVNNNECYEFFKDSLDL</sequence>
<evidence type="ECO:0000256" key="1">
    <source>
        <dbReference type="ARBA" id="ARBA00004123"/>
    </source>
</evidence>
<reference evidence="5" key="1">
    <citation type="submission" date="2015-11" db="EMBL/GenBank/DDBJ databases">
        <title>De novo transcriptome assembly of four potential Pierce s Disease insect vectors from Arizona vineyards.</title>
        <authorList>
            <person name="Tassone E.E."/>
        </authorList>
    </citation>
    <scope>NUCLEOTIDE SEQUENCE</scope>
</reference>
<dbReference type="PANTHER" id="PTHR10252">
    <property type="entry name" value="HISTONE-LIKE TRANSCRIPTION FACTOR CCAAT-RELATED"/>
    <property type="match status" value="1"/>
</dbReference>
<dbReference type="InterPro" id="IPR050568">
    <property type="entry name" value="Transcr_DNA_Rep_Reg"/>
</dbReference>
<feature type="compositionally biased region" description="Polar residues" evidence="3">
    <location>
        <begin position="1"/>
        <end position="11"/>
    </location>
</feature>
<evidence type="ECO:0000313" key="6">
    <source>
        <dbReference type="EMBL" id="JAT21490.1"/>
    </source>
</evidence>
<dbReference type="SUPFAM" id="SSF47113">
    <property type="entry name" value="Histone-fold"/>
    <property type="match status" value="1"/>
</dbReference>
<proteinExistence type="predicted"/>
<dbReference type="PANTHER" id="PTHR10252:SF79">
    <property type="entry name" value="DNA POLYMERASE EPSILON SUBUNIT 4"/>
    <property type="match status" value="1"/>
</dbReference>
<dbReference type="GO" id="GO:0046982">
    <property type="term" value="F:protein heterodimerization activity"/>
    <property type="evidence" value="ECO:0007669"/>
    <property type="project" value="InterPro"/>
</dbReference>